<keyword evidence="3" id="KW-1185">Reference proteome</keyword>
<evidence type="ECO:0000313" key="3">
    <source>
        <dbReference type="Proteomes" id="UP001141552"/>
    </source>
</evidence>
<reference evidence="2" key="1">
    <citation type="submission" date="2022-02" db="EMBL/GenBank/DDBJ databases">
        <authorList>
            <person name="Henning P.M."/>
            <person name="McCubbin A.G."/>
            <person name="Shore J.S."/>
        </authorList>
    </citation>
    <scope>NUCLEOTIDE SEQUENCE</scope>
    <source>
        <strain evidence="2">F60SS</strain>
        <tissue evidence="2">Leaves</tissue>
    </source>
</reference>
<dbReference type="OrthoDB" id="1932122at2759"/>
<dbReference type="EMBL" id="JAKUCV010000874">
    <property type="protein sequence ID" value="KAJ4848563.1"/>
    <property type="molecule type" value="Genomic_DNA"/>
</dbReference>
<evidence type="ECO:0000313" key="2">
    <source>
        <dbReference type="EMBL" id="KAJ4848563.1"/>
    </source>
</evidence>
<dbReference type="PANTHER" id="PTHR35312">
    <property type="entry name" value="OS07G0641800 PROTEIN"/>
    <property type="match status" value="1"/>
</dbReference>
<dbReference type="Proteomes" id="UP001141552">
    <property type="component" value="Unassembled WGS sequence"/>
</dbReference>
<evidence type="ECO:0000256" key="1">
    <source>
        <dbReference type="SAM" id="MobiDB-lite"/>
    </source>
</evidence>
<dbReference type="PANTHER" id="PTHR35312:SF1">
    <property type="entry name" value="OS07G0641800 PROTEIN"/>
    <property type="match status" value="1"/>
</dbReference>
<feature type="region of interest" description="Disordered" evidence="1">
    <location>
        <begin position="24"/>
        <end position="62"/>
    </location>
</feature>
<protein>
    <submittedName>
        <fullName evidence="2">Uncharacterized protein</fullName>
    </submittedName>
</protein>
<comment type="caution">
    <text evidence="2">The sequence shown here is derived from an EMBL/GenBank/DDBJ whole genome shotgun (WGS) entry which is preliminary data.</text>
</comment>
<dbReference type="AlphaFoldDB" id="A0A9Q0JNS4"/>
<organism evidence="2 3">
    <name type="scientific">Turnera subulata</name>
    <dbReference type="NCBI Taxonomy" id="218843"/>
    <lineage>
        <taxon>Eukaryota</taxon>
        <taxon>Viridiplantae</taxon>
        <taxon>Streptophyta</taxon>
        <taxon>Embryophyta</taxon>
        <taxon>Tracheophyta</taxon>
        <taxon>Spermatophyta</taxon>
        <taxon>Magnoliopsida</taxon>
        <taxon>eudicotyledons</taxon>
        <taxon>Gunneridae</taxon>
        <taxon>Pentapetalae</taxon>
        <taxon>rosids</taxon>
        <taxon>fabids</taxon>
        <taxon>Malpighiales</taxon>
        <taxon>Passifloraceae</taxon>
        <taxon>Turnera</taxon>
    </lineage>
</organism>
<gene>
    <name evidence="2" type="ORF">Tsubulata_007865</name>
</gene>
<feature type="compositionally biased region" description="Basic and acidic residues" evidence="1">
    <location>
        <begin position="45"/>
        <end position="62"/>
    </location>
</feature>
<accession>A0A9Q0JNS4</accession>
<reference evidence="2" key="2">
    <citation type="journal article" date="2023" name="Plants (Basel)">
        <title>Annotation of the Turnera subulata (Passifloraceae) Draft Genome Reveals the S-Locus Evolved after the Divergence of Turneroideae from Passifloroideae in a Stepwise Manner.</title>
        <authorList>
            <person name="Henning P.M."/>
            <person name="Roalson E.H."/>
            <person name="Mir W."/>
            <person name="McCubbin A.G."/>
            <person name="Shore J.S."/>
        </authorList>
    </citation>
    <scope>NUCLEOTIDE SEQUENCE</scope>
    <source>
        <strain evidence="2">F60SS</strain>
    </source>
</reference>
<sequence>MDDQEFRRLLDLFPVVRPRDYHIELDPSKQSTSRSVPEKTQAAKKWKDACEEGDPKPEENKAIDGNVTFWEKLKSAAERKMGAEEAKRFCQAFQQVHRKLVYEELSLDAARSFINSSKGCGQ</sequence>
<proteinExistence type="predicted"/>
<name>A0A9Q0JNS4_9ROSI</name>